<comment type="caution">
    <text evidence="1">The sequence shown here is derived from an EMBL/GenBank/DDBJ whole genome shotgun (WGS) entry which is preliminary data.</text>
</comment>
<name>A0A2N5GKI9_9BACI</name>
<dbReference type="AlphaFoldDB" id="A0A2N5GKI9"/>
<proteinExistence type="predicted"/>
<dbReference type="RefSeq" id="WP_101577738.1">
    <property type="nucleotide sequence ID" value="NZ_PGVA01000028.1"/>
</dbReference>
<protein>
    <submittedName>
        <fullName evidence="1">Uncharacterized protein</fullName>
    </submittedName>
</protein>
<dbReference type="EMBL" id="PGVD01000015">
    <property type="protein sequence ID" value="PLR99408.1"/>
    <property type="molecule type" value="Genomic_DNA"/>
</dbReference>
<gene>
    <name evidence="1" type="ORF">CU635_12660</name>
    <name evidence="2" type="ORF">CVD25_05955</name>
</gene>
<accession>A0A2N5GKI9</accession>
<organism evidence="1 3">
    <name type="scientific">Bacillus canaveralius</name>
    <dbReference type="NCBI Taxonomy" id="1403243"/>
    <lineage>
        <taxon>Bacteria</taxon>
        <taxon>Bacillati</taxon>
        <taxon>Bacillota</taxon>
        <taxon>Bacilli</taxon>
        <taxon>Bacillales</taxon>
        <taxon>Bacillaceae</taxon>
        <taxon>Bacillus</taxon>
    </lineage>
</organism>
<dbReference type="Proteomes" id="UP000235114">
    <property type="component" value="Unassembled WGS sequence"/>
</dbReference>
<sequence>MIDLLPQFNNFPNSAPRYPNLWIMISDKLADNYKQALTFVVRALEDTIEMEDDYGYFHTAEGCDAVGRRRGLQLIKLGDNGYLTHDHSIHLRFYTHYLSQQKPFYIEDVNYYPVAASVHFEVDRPAHLHPFVDECPICGCTGEYEKYYQEDYHNESSKLKNEFLHDPFGVEAIIYGTVKNKPVPLLNGLQTITDDYEMMCQIVKHENLREDMNTGTLGIVRFVGRKQ</sequence>
<evidence type="ECO:0000313" key="4">
    <source>
        <dbReference type="Proteomes" id="UP000235114"/>
    </source>
</evidence>
<evidence type="ECO:0000313" key="1">
    <source>
        <dbReference type="EMBL" id="PLR82022.1"/>
    </source>
</evidence>
<dbReference type="EMBL" id="PGVA01000028">
    <property type="protein sequence ID" value="PLR82022.1"/>
    <property type="molecule type" value="Genomic_DNA"/>
</dbReference>
<keyword evidence="4" id="KW-1185">Reference proteome</keyword>
<evidence type="ECO:0000313" key="2">
    <source>
        <dbReference type="EMBL" id="PLR99408.1"/>
    </source>
</evidence>
<reference evidence="1 3" key="1">
    <citation type="submission" date="2017-11" db="EMBL/GenBank/DDBJ databases">
        <title>Comparitive Functional Genomics of Dry Heat Resistant strains isolated from the Viking Spacecraft.</title>
        <authorList>
            <person name="Seuylemezian A."/>
            <person name="Cooper K."/>
            <person name="Vaishampayan P."/>
        </authorList>
    </citation>
    <scope>NUCLEOTIDE SEQUENCE [LARGE SCALE GENOMIC DNA]</scope>
    <source>
        <strain evidence="1 3">M4.6</strain>
    </source>
</reference>
<reference evidence="2 4" key="2">
    <citation type="submission" date="2017-12" db="EMBL/GenBank/DDBJ databases">
        <title>Comparative Functional Genomics of Dry Heat Resistant strains isolated from the Viking Spacecraft.</title>
        <authorList>
            <person name="Seuylemezian A."/>
            <person name="Cooper K."/>
            <person name="Vaishampayan P."/>
        </authorList>
    </citation>
    <scope>NUCLEOTIDE SEQUENCE [LARGE SCALE GENOMIC DNA]</scope>
    <source>
        <strain evidence="2 4">ATCC 29669</strain>
    </source>
</reference>
<dbReference type="OrthoDB" id="2825141at2"/>
<dbReference type="Proteomes" id="UP000234951">
    <property type="component" value="Unassembled WGS sequence"/>
</dbReference>
<evidence type="ECO:0000313" key="3">
    <source>
        <dbReference type="Proteomes" id="UP000234951"/>
    </source>
</evidence>